<accession>A0A6P1BUK2</accession>
<proteinExistence type="predicted"/>
<reference evidence="1 2" key="1">
    <citation type="journal article" date="2020" name="Arch. Microbiol.">
        <title>Bradyrhizobium uaiense sp. nov., a new highly efficient cowpea symbiont.</title>
        <authorList>
            <person name="Cabral Michel D."/>
            <person name="Azarias Guimaraes A."/>
            <person name="Martins da Costa E."/>
            <person name="Soares de Carvalho T."/>
            <person name="Balsanelli E."/>
            <person name="Willems A."/>
            <person name="Maltempi de Souza E."/>
            <person name="de Souza Moreira F.M."/>
        </authorList>
    </citation>
    <scope>NUCLEOTIDE SEQUENCE [LARGE SCALE GENOMIC DNA]</scope>
    <source>
        <strain evidence="1 2">UFLA 03-164</strain>
    </source>
</reference>
<dbReference type="AlphaFoldDB" id="A0A6P1BUK2"/>
<sequence>MNSFGSIAIASMAKKTRSAANAVIHVLGLNDIAILAGFEARSAAGRPHQLRERLLIDLDAH</sequence>
<evidence type="ECO:0000313" key="2">
    <source>
        <dbReference type="Proteomes" id="UP000468531"/>
    </source>
</evidence>
<keyword evidence="2" id="KW-1185">Reference proteome</keyword>
<protein>
    <submittedName>
        <fullName evidence="1">Uncharacterized protein</fullName>
    </submittedName>
</protein>
<comment type="caution">
    <text evidence="1">The sequence shown here is derived from an EMBL/GenBank/DDBJ whole genome shotgun (WGS) entry which is preliminary data.</text>
</comment>
<evidence type="ECO:0000313" key="1">
    <source>
        <dbReference type="EMBL" id="NEV01850.1"/>
    </source>
</evidence>
<dbReference type="EMBL" id="VKHP01000279">
    <property type="protein sequence ID" value="NEV01850.1"/>
    <property type="molecule type" value="Genomic_DNA"/>
</dbReference>
<dbReference type="Proteomes" id="UP000468531">
    <property type="component" value="Unassembled WGS sequence"/>
</dbReference>
<name>A0A6P1BUK2_9BRAD</name>
<organism evidence="1 2">
    <name type="scientific">Bradyrhizobium uaiense</name>
    <dbReference type="NCBI Taxonomy" id="2594946"/>
    <lineage>
        <taxon>Bacteria</taxon>
        <taxon>Pseudomonadati</taxon>
        <taxon>Pseudomonadota</taxon>
        <taxon>Alphaproteobacteria</taxon>
        <taxon>Hyphomicrobiales</taxon>
        <taxon>Nitrobacteraceae</taxon>
        <taxon>Bradyrhizobium</taxon>
    </lineage>
</organism>
<dbReference type="RefSeq" id="WP_163161506.1">
    <property type="nucleotide sequence ID" value="NZ_VKHP01000279.1"/>
</dbReference>
<gene>
    <name evidence="1" type="ORF">FNJ47_40375</name>
</gene>